<dbReference type="EMBL" id="CP020771">
    <property type="protein sequence ID" value="ARI83760.1"/>
    <property type="molecule type" value="Genomic_DNA"/>
</dbReference>
<proteinExistence type="predicted"/>
<keyword evidence="2" id="KW-1185">Reference proteome</keyword>
<organism evidence="1 2">
    <name type="scientific">Microcystis aeruginosa PCC 7806SL</name>
    <dbReference type="NCBI Taxonomy" id="1903187"/>
    <lineage>
        <taxon>Bacteria</taxon>
        <taxon>Bacillati</taxon>
        <taxon>Cyanobacteriota</taxon>
        <taxon>Cyanophyceae</taxon>
        <taxon>Oscillatoriophycideae</taxon>
        <taxon>Chroococcales</taxon>
        <taxon>Microcystaceae</taxon>
        <taxon>Microcystis</taxon>
    </lineage>
</organism>
<gene>
    <name evidence="1" type="ORF">BH695_4481</name>
</gene>
<name>A0AB33BUV8_MICA7</name>
<protein>
    <submittedName>
        <fullName evidence="1">Uncharacterized protein</fullName>
    </submittedName>
</protein>
<evidence type="ECO:0000313" key="1">
    <source>
        <dbReference type="EMBL" id="ARI83760.1"/>
    </source>
</evidence>
<accession>A0AB33BUV8</accession>
<reference evidence="1 2" key="1">
    <citation type="journal article" date="2018" name="Harmful Algae">
        <title>The highly heterogeneous methylated genomes and diverse restriction-modification systems of bloom-forming Microcystis.</title>
        <authorList>
            <person name="Zhao L."/>
            <person name="Song Y."/>
            <person name="Li L."/>
            <person name="Gan N."/>
            <person name="Brand J.J."/>
            <person name="Song L."/>
        </authorList>
    </citation>
    <scope>NUCLEOTIDE SEQUENCE [LARGE SCALE GENOMIC DNA]</scope>
    <source>
        <strain evidence="1 2">PCC 7806SL</strain>
    </source>
</reference>
<sequence length="47" mass="5542">MAVFCPIILSRCLLLGKLGFLRVFENDDLIILTRLADELQARFRRKY</sequence>
<dbReference type="AlphaFoldDB" id="A0AB33BUV8"/>
<evidence type="ECO:0000313" key="2">
    <source>
        <dbReference type="Proteomes" id="UP000192439"/>
    </source>
</evidence>
<dbReference type="Proteomes" id="UP000192439">
    <property type="component" value="Chromosome"/>
</dbReference>